<evidence type="ECO:0000256" key="1">
    <source>
        <dbReference type="SAM" id="SignalP"/>
    </source>
</evidence>
<reference evidence="3" key="1">
    <citation type="submission" date="2017-04" db="EMBL/GenBank/DDBJ databases">
        <authorList>
            <person name="Varghese N."/>
            <person name="Submissions S."/>
        </authorList>
    </citation>
    <scope>NUCLEOTIDE SEQUENCE [LARGE SCALE GENOMIC DNA]</scope>
    <source>
        <strain evidence="3">DSM 16537</strain>
    </source>
</reference>
<dbReference type="AlphaFoldDB" id="A0A1W2H500"/>
<dbReference type="EMBL" id="LT838813">
    <property type="protein sequence ID" value="SMD43702.1"/>
    <property type="molecule type" value="Genomic_DNA"/>
</dbReference>
<gene>
    <name evidence="2" type="ORF">SAMN00777080_2309</name>
</gene>
<keyword evidence="3" id="KW-1185">Reference proteome</keyword>
<organism evidence="2 3">
    <name type="scientific">Aquiflexum balticum DSM 16537</name>
    <dbReference type="NCBI Taxonomy" id="758820"/>
    <lineage>
        <taxon>Bacteria</taxon>
        <taxon>Pseudomonadati</taxon>
        <taxon>Bacteroidota</taxon>
        <taxon>Cytophagia</taxon>
        <taxon>Cytophagales</taxon>
        <taxon>Cyclobacteriaceae</taxon>
        <taxon>Aquiflexum</taxon>
    </lineage>
</organism>
<name>A0A1W2H500_9BACT</name>
<dbReference type="RefSeq" id="WP_084120575.1">
    <property type="nucleotide sequence ID" value="NZ_LT838813.1"/>
</dbReference>
<protein>
    <recommendedName>
        <fullName evidence="4">Lipocalin-like domain-containing protein</fullName>
    </recommendedName>
</protein>
<dbReference type="Proteomes" id="UP000192333">
    <property type="component" value="Chromosome I"/>
</dbReference>
<dbReference type="PROSITE" id="PS51257">
    <property type="entry name" value="PROKAR_LIPOPROTEIN"/>
    <property type="match status" value="1"/>
</dbReference>
<feature type="chain" id="PRO_5012619387" description="Lipocalin-like domain-containing protein" evidence="1">
    <location>
        <begin position="23"/>
        <end position="160"/>
    </location>
</feature>
<accession>A0A1W2H500</accession>
<feature type="signal peptide" evidence="1">
    <location>
        <begin position="1"/>
        <end position="22"/>
    </location>
</feature>
<evidence type="ECO:0008006" key="4">
    <source>
        <dbReference type="Google" id="ProtNLM"/>
    </source>
</evidence>
<evidence type="ECO:0000313" key="3">
    <source>
        <dbReference type="Proteomes" id="UP000192333"/>
    </source>
</evidence>
<sequence length="160" mass="17147">MKKLILTIIIAGLVPFIFSSCGDNEGDTEPQKTPEELAIEDLTGGSSLTWVIAGGGSVIRDGRSETNIYQDFELTLTASSKPYSSINSNELFDANGNWSFVGTNLDKITLSGSKPASEREISFTRTGNDLRLVFSITVPGAEAFPSGAVAGNYTFNLKKK</sequence>
<proteinExistence type="predicted"/>
<evidence type="ECO:0000313" key="2">
    <source>
        <dbReference type="EMBL" id="SMD43702.1"/>
    </source>
</evidence>
<dbReference type="STRING" id="758820.SAMN00777080_2309"/>
<keyword evidence="1" id="KW-0732">Signal</keyword>